<keyword evidence="1" id="KW-0880">Kelch repeat</keyword>
<keyword evidence="2" id="KW-0677">Repeat</keyword>
<dbReference type="Pfam" id="PF00646">
    <property type="entry name" value="F-box"/>
    <property type="match status" value="1"/>
</dbReference>
<dbReference type="CDD" id="cd22152">
    <property type="entry name" value="F-box_AtAFR-like"/>
    <property type="match status" value="1"/>
</dbReference>
<keyword evidence="5" id="KW-1185">Reference proteome</keyword>
<accession>A0AAV3PA35</accession>
<dbReference type="AlphaFoldDB" id="A0AAV3PA35"/>
<comment type="caution">
    <text evidence="4">The sequence shown here is derived from an EMBL/GenBank/DDBJ whole genome shotgun (WGS) entry which is preliminary data.</text>
</comment>
<dbReference type="InterPro" id="IPR006652">
    <property type="entry name" value="Kelch_1"/>
</dbReference>
<dbReference type="SUPFAM" id="SSF117281">
    <property type="entry name" value="Kelch motif"/>
    <property type="match status" value="1"/>
</dbReference>
<dbReference type="Gene3D" id="2.120.10.80">
    <property type="entry name" value="Kelch-type beta propeller"/>
    <property type="match status" value="1"/>
</dbReference>
<gene>
    <name evidence="4" type="ORF">LIER_07264</name>
</gene>
<name>A0AAV3PA35_LITER</name>
<sequence>MDTMNFSSQMPPNNYSKMNFFVNNSCSAILSDLLTPVMPGLLCADNRVSEMCFKHSIPQDTQHQETFYSKSASRPASRITDNSYVHGLILPGLPDDVAKHCLALVPRSCCPPMGAVSKTWRYFIKSQEFLTIRRLAGVLEEWLYLLTVDVGGKGNHWEVLDPLGQKHCELPPMPGPVKTGFGLVVLNGKLLVIAGYSVENGNPCASEDVYQYDSYLNSWTKLAKMNLARYDFACAEVNGMVFAVGGYGVDGESLSCSEMYDPVSNKWTIIESLRRPRYGCFAYGFAGKLYVMGGRSKFSIGNFKKVDVYNPEDHTWRELKNGCVMVTTHAMLGKELFCIEWKNQRKLAIFNPEEDSWKMVPIPVTGSTTIGFRLGILDGKLLLFSLEDVPGYKTLLYDPNALPGKEWQTSHIKPSGSCLCSVTIKA</sequence>
<dbReference type="PANTHER" id="PTHR46344:SF1">
    <property type="entry name" value="OS02G0504900 PROTEIN"/>
    <property type="match status" value="1"/>
</dbReference>
<reference evidence="4 5" key="1">
    <citation type="submission" date="2024-01" db="EMBL/GenBank/DDBJ databases">
        <title>The complete chloroplast genome sequence of Lithospermum erythrorhizon: insights into the phylogenetic relationship among Boraginaceae species and the maternal lineages of purple gromwells.</title>
        <authorList>
            <person name="Okada T."/>
            <person name="Watanabe K."/>
        </authorList>
    </citation>
    <scope>NUCLEOTIDE SEQUENCE [LARGE SCALE GENOMIC DNA]</scope>
</reference>
<dbReference type="InterPro" id="IPR015915">
    <property type="entry name" value="Kelch-typ_b-propeller"/>
</dbReference>
<dbReference type="EMBL" id="BAABME010001106">
    <property type="protein sequence ID" value="GAA0147606.1"/>
    <property type="molecule type" value="Genomic_DNA"/>
</dbReference>
<evidence type="ECO:0000313" key="5">
    <source>
        <dbReference type="Proteomes" id="UP001454036"/>
    </source>
</evidence>
<organism evidence="4 5">
    <name type="scientific">Lithospermum erythrorhizon</name>
    <name type="common">Purple gromwell</name>
    <name type="synonym">Lithospermum officinale var. erythrorhizon</name>
    <dbReference type="NCBI Taxonomy" id="34254"/>
    <lineage>
        <taxon>Eukaryota</taxon>
        <taxon>Viridiplantae</taxon>
        <taxon>Streptophyta</taxon>
        <taxon>Embryophyta</taxon>
        <taxon>Tracheophyta</taxon>
        <taxon>Spermatophyta</taxon>
        <taxon>Magnoliopsida</taxon>
        <taxon>eudicotyledons</taxon>
        <taxon>Gunneridae</taxon>
        <taxon>Pentapetalae</taxon>
        <taxon>asterids</taxon>
        <taxon>lamiids</taxon>
        <taxon>Boraginales</taxon>
        <taxon>Boraginaceae</taxon>
        <taxon>Boraginoideae</taxon>
        <taxon>Lithospermeae</taxon>
        <taxon>Lithospermum</taxon>
    </lineage>
</organism>
<dbReference type="InterPro" id="IPR001810">
    <property type="entry name" value="F-box_dom"/>
</dbReference>
<evidence type="ECO:0000256" key="2">
    <source>
        <dbReference type="ARBA" id="ARBA00022737"/>
    </source>
</evidence>
<dbReference type="PANTHER" id="PTHR46344">
    <property type="entry name" value="OS02G0202900 PROTEIN"/>
    <property type="match status" value="1"/>
</dbReference>
<feature type="domain" description="F-box" evidence="3">
    <location>
        <begin position="91"/>
        <end position="130"/>
    </location>
</feature>
<evidence type="ECO:0000313" key="4">
    <source>
        <dbReference type="EMBL" id="GAA0147606.1"/>
    </source>
</evidence>
<evidence type="ECO:0000256" key="1">
    <source>
        <dbReference type="ARBA" id="ARBA00022441"/>
    </source>
</evidence>
<dbReference type="SMART" id="SM00612">
    <property type="entry name" value="Kelch"/>
    <property type="match status" value="3"/>
</dbReference>
<dbReference type="Pfam" id="PF01344">
    <property type="entry name" value="Kelch_1"/>
    <property type="match status" value="3"/>
</dbReference>
<proteinExistence type="predicted"/>
<protein>
    <recommendedName>
        <fullName evidence="3">F-box domain-containing protein</fullName>
    </recommendedName>
</protein>
<dbReference type="Proteomes" id="UP001454036">
    <property type="component" value="Unassembled WGS sequence"/>
</dbReference>
<evidence type="ECO:0000259" key="3">
    <source>
        <dbReference type="Pfam" id="PF00646"/>
    </source>
</evidence>